<gene>
    <name evidence="3" type="ORF">Sphch_2339</name>
</gene>
<sequence>MKREISPTVYILASRRNGTLYTGVTSDLAKRQYEHRNGLIEGFTSDYGVRRLVWFEPHDVMESAIQREKRIKKWNRQWKIELIEAGNPDWDDLARGFGFEPLPSLRCD</sequence>
<dbReference type="AlphaFoldDB" id="F6EXT6"/>
<protein>
    <submittedName>
        <fullName evidence="3">Excinuclease ABC C subunit domain protein</fullName>
    </submittedName>
</protein>
<dbReference type="EMBL" id="CP002798">
    <property type="protein sequence ID" value="AEG50000.1"/>
    <property type="molecule type" value="Genomic_DNA"/>
</dbReference>
<dbReference type="Proteomes" id="UP000007150">
    <property type="component" value="Chromosome 1"/>
</dbReference>
<dbReference type="SUPFAM" id="SSF82771">
    <property type="entry name" value="GIY-YIG endonuclease"/>
    <property type="match status" value="1"/>
</dbReference>
<dbReference type="HOGENOM" id="CLU_135650_3_1_5"/>
<proteinExistence type="inferred from homology"/>
<dbReference type="PROSITE" id="PS50164">
    <property type="entry name" value="GIY_YIG"/>
    <property type="match status" value="1"/>
</dbReference>
<comment type="similarity">
    <text evidence="1">Belongs to the UPF0213 family.</text>
</comment>
<dbReference type="Gene3D" id="3.40.1440.10">
    <property type="entry name" value="GIY-YIG endonuclease"/>
    <property type="match status" value="1"/>
</dbReference>
<evidence type="ECO:0000313" key="3">
    <source>
        <dbReference type="EMBL" id="AEG50000.1"/>
    </source>
</evidence>
<organism evidence="3 4">
    <name type="scientific">Sphingobium chlorophenolicum L-1</name>
    <dbReference type="NCBI Taxonomy" id="690566"/>
    <lineage>
        <taxon>Bacteria</taxon>
        <taxon>Pseudomonadati</taxon>
        <taxon>Pseudomonadota</taxon>
        <taxon>Alphaproteobacteria</taxon>
        <taxon>Sphingomonadales</taxon>
        <taxon>Sphingomonadaceae</taxon>
        <taxon>Sphingobium</taxon>
    </lineage>
</organism>
<evidence type="ECO:0000259" key="2">
    <source>
        <dbReference type="PROSITE" id="PS50164"/>
    </source>
</evidence>
<dbReference type="PANTHER" id="PTHR34477:SF5">
    <property type="entry name" value="BSL5627 PROTEIN"/>
    <property type="match status" value="1"/>
</dbReference>
<dbReference type="InterPro" id="IPR035901">
    <property type="entry name" value="GIY-YIG_endonuc_sf"/>
</dbReference>
<dbReference type="STRING" id="690566.Sphch_2339"/>
<dbReference type="KEGG" id="sch:Sphch_2339"/>
<dbReference type="PANTHER" id="PTHR34477">
    <property type="entry name" value="UPF0213 PROTEIN YHBQ"/>
    <property type="match status" value="1"/>
</dbReference>
<dbReference type="CDD" id="cd10448">
    <property type="entry name" value="GIY-YIG_unchar_3"/>
    <property type="match status" value="1"/>
</dbReference>
<dbReference type="RefSeq" id="WP_013848243.1">
    <property type="nucleotide sequence ID" value="NC_015593.1"/>
</dbReference>
<dbReference type="InterPro" id="IPR050190">
    <property type="entry name" value="UPF0213_domain"/>
</dbReference>
<name>F6EXT6_SPHCR</name>
<keyword evidence="4" id="KW-1185">Reference proteome</keyword>
<evidence type="ECO:0000256" key="1">
    <source>
        <dbReference type="ARBA" id="ARBA00007435"/>
    </source>
</evidence>
<accession>F6EXT6</accession>
<evidence type="ECO:0000313" key="4">
    <source>
        <dbReference type="Proteomes" id="UP000007150"/>
    </source>
</evidence>
<reference evidence="3 4" key="1">
    <citation type="submission" date="2011-05" db="EMBL/GenBank/DDBJ databases">
        <title>Complete sequence of chromosome 1 of Sphingobium chlorophenolicum L-1.</title>
        <authorList>
            <consortium name="US DOE Joint Genome Institute"/>
            <person name="Lucas S."/>
            <person name="Han J."/>
            <person name="Lapidus A."/>
            <person name="Cheng J.-F."/>
            <person name="Goodwin L."/>
            <person name="Pitluck S."/>
            <person name="Peters L."/>
            <person name="Daligault H."/>
            <person name="Han C."/>
            <person name="Tapia R."/>
            <person name="Land M."/>
            <person name="Hauser L."/>
            <person name="Kyrpides N."/>
            <person name="Ivanova N."/>
            <person name="Pagani I."/>
            <person name="Turner P."/>
            <person name="Copley S."/>
            <person name="Woyke T."/>
        </authorList>
    </citation>
    <scope>NUCLEOTIDE SEQUENCE [LARGE SCALE GENOMIC DNA]</scope>
    <source>
        <strain evidence="3 4">L-1</strain>
    </source>
</reference>
<dbReference type="InterPro" id="IPR000305">
    <property type="entry name" value="GIY-YIG_endonuc"/>
</dbReference>
<feature type="domain" description="GIY-YIG" evidence="2">
    <location>
        <begin position="5"/>
        <end position="82"/>
    </location>
</feature>
<dbReference type="Pfam" id="PF01541">
    <property type="entry name" value="GIY-YIG"/>
    <property type="match status" value="1"/>
</dbReference>